<dbReference type="OrthoDB" id="10037236at2759"/>
<protein>
    <submittedName>
        <fullName evidence="1">Uncharacterized protein</fullName>
    </submittedName>
</protein>
<proteinExistence type="predicted"/>
<gene>
    <name evidence="1" type="ORF">PACLA_8A084892</name>
</gene>
<comment type="caution">
    <text evidence="1">The sequence shown here is derived from an EMBL/GenBank/DDBJ whole genome shotgun (WGS) entry which is preliminary data.</text>
</comment>
<evidence type="ECO:0000313" key="2">
    <source>
        <dbReference type="Proteomes" id="UP001152795"/>
    </source>
</evidence>
<dbReference type="AlphaFoldDB" id="A0A6S7G8G6"/>
<dbReference type="Proteomes" id="UP001152795">
    <property type="component" value="Unassembled WGS sequence"/>
</dbReference>
<evidence type="ECO:0000313" key="1">
    <source>
        <dbReference type="EMBL" id="CAB3989644.1"/>
    </source>
</evidence>
<reference evidence="1" key="1">
    <citation type="submission" date="2020-04" db="EMBL/GenBank/DDBJ databases">
        <authorList>
            <person name="Alioto T."/>
            <person name="Alioto T."/>
            <person name="Gomez Garrido J."/>
        </authorList>
    </citation>
    <scope>NUCLEOTIDE SEQUENCE</scope>
    <source>
        <strain evidence="1">A484AB</strain>
    </source>
</reference>
<organism evidence="1 2">
    <name type="scientific">Paramuricea clavata</name>
    <name type="common">Red gorgonian</name>
    <name type="synonym">Violescent sea-whip</name>
    <dbReference type="NCBI Taxonomy" id="317549"/>
    <lineage>
        <taxon>Eukaryota</taxon>
        <taxon>Metazoa</taxon>
        <taxon>Cnidaria</taxon>
        <taxon>Anthozoa</taxon>
        <taxon>Octocorallia</taxon>
        <taxon>Malacalcyonacea</taxon>
        <taxon>Plexauridae</taxon>
        <taxon>Paramuricea</taxon>
    </lineage>
</organism>
<accession>A0A6S7G8G6</accession>
<sequence length="79" mass="9017">MVNDIGTIYEEKSLMTKFADDLTLSVPVKANGFDPSSDEIADIQKWSFENSMSLNLEKTWEMVVRGENQQIPSFTDIRN</sequence>
<dbReference type="EMBL" id="CACRXK020001526">
    <property type="protein sequence ID" value="CAB3989644.1"/>
    <property type="molecule type" value="Genomic_DNA"/>
</dbReference>
<keyword evidence="2" id="KW-1185">Reference proteome</keyword>
<name>A0A6S7G8G6_PARCT</name>